<proteinExistence type="inferred from homology"/>
<evidence type="ECO:0000313" key="9">
    <source>
        <dbReference type="EMBL" id="AZA08393.1"/>
    </source>
</evidence>
<dbReference type="Proteomes" id="UP000271426">
    <property type="component" value="Chromosome"/>
</dbReference>
<gene>
    <name evidence="9" type="ORF">CPPEL_01230</name>
</gene>
<keyword evidence="10" id="KW-1185">Reference proteome</keyword>
<evidence type="ECO:0000256" key="3">
    <source>
        <dbReference type="ARBA" id="ARBA00022679"/>
    </source>
</evidence>
<evidence type="ECO:0000256" key="2">
    <source>
        <dbReference type="ARBA" id="ARBA00022475"/>
    </source>
</evidence>
<evidence type="ECO:0008006" key="11">
    <source>
        <dbReference type="Google" id="ProtNLM"/>
    </source>
</evidence>
<comment type="similarity">
    <text evidence="7">Belongs to the glycosyltransferase 87 family.</text>
</comment>
<keyword evidence="5 8" id="KW-1133">Transmembrane helix</keyword>
<protein>
    <recommendedName>
        <fullName evidence="11">Polyprenol-phosphate-mannose-dependent alpha-(1-2)-phosphatidylinositol mannoside mannosyltransferase</fullName>
    </recommendedName>
</protein>
<feature type="transmembrane region" description="Helical" evidence="8">
    <location>
        <begin position="192"/>
        <end position="214"/>
    </location>
</feature>
<feature type="transmembrane region" description="Helical" evidence="8">
    <location>
        <begin position="156"/>
        <end position="180"/>
    </location>
</feature>
<keyword evidence="3" id="KW-0808">Transferase</keyword>
<evidence type="ECO:0000256" key="6">
    <source>
        <dbReference type="ARBA" id="ARBA00023136"/>
    </source>
</evidence>
<feature type="transmembrane region" description="Helical" evidence="8">
    <location>
        <begin position="296"/>
        <end position="315"/>
    </location>
</feature>
<evidence type="ECO:0000256" key="8">
    <source>
        <dbReference type="SAM" id="Phobius"/>
    </source>
</evidence>
<reference evidence="9 10" key="1">
    <citation type="submission" date="2018-11" db="EMBL/GenBank/DDBJ databases">
        <authorList>
            <person name="Kleinhagauer T."/>
            <person name="Glaeser S.P."/>
            <person name="Spergser J."/>
            <person name="Ruckert C."/>
            <person name="Kaempfer P."/>
            <person name="Busse H.-J."/>
        </authorList>
    </citation>
    <scope>NUCLEOTIDE SEQUENCE [LARGE SCALE GENOMIC DNA]</scope>
    <source>
        <strain evidence="9 10">812CH</strain>
    </source>
</reference>
<dbReference type="GO" id="GO:0016758">
    <property type="term" value="F:hexosyltransferase activity"/>
    <property type="evidence" value="ECO:0007669"/>
    <property type="project" value="InterPro"/>
</dbReference>
<evidence type="ECO:0000256" key="5">
    <source>
        <dbReference type="ARBA" id="ARBA00022989"/>
    </source>
</evidence>
<dbReference type="InterPro" id="IPR018584">
    <property type="entry name" value="GT87"/>
</dbReference>
<dbReference type="AlphaFoldDB" id="A0A3G6IS58"/>
<evidence type="ECO:0000256" key="7">
    <source>
        <dbReference type="ARBA" id="ARBA00024033"/>
    </source>
</evidence>
<feature type="transmembrane region" description="Helical" evidence="8">
    <location>
        <begin position="364"/>
        <end position="385"/>
    </location>
</feature>
<accession>A0A3G6IS58</accession>
<evidence type="ECO:0000313" key="10">
    <source>
        <dbReference type="Proteomes" id="UP000271426"/>
    </source>
</evidence>
<evidence type="ECO:0000256" key="4">
    <source>
        <dbReference type="ARBA" id="ARBA00022692"/>
    </source>
</evidence>
<organism evidence="9 10">
    <name type="scientific">Corynebacterium pseudopelargi</name>
    <dbReference type="NCBI Taxonomy" id="2080757"/>
    <lineage>
        <taxon>Bacteria</taxon>
        <taxon>Bacillati</taxon>
        <taxon>Actinomycetota</taxon>
        <taxon>Actinomycetes</taxon>
        <taxon>Mycobacteriales</taxon>
        <taxon>Corynebacteriaceae</taxon>
        <taxon>Corynebacterium</taxon>
    </lineage>
</organism>
<feature type="transmembrane region" description="Helical" evidence="8">
    <location>
        <begin position="90"/>
        <end position="110"/>
    </location>
</feature>
<sequence>MHNRDHAPLMKKSTWAFAAIIAFFATWFVQYRWQVDDFASLWLAGKMVAEGIDPIHIYDYDPQDFSSLGAGPWTDLAPSIADIAPHPHPYVHIPAVAWFFSLLASIGISAQAAALGLTYLSCLGCAVIAASAYYLWRGHTAPIQAVLPGMVLLLISFPLQFSLWIGQTTPLIVAAVAYALAMAQHQPIRAGLSLGIVAAIKLTPLVLIVLLLFFPSRRRAAFVAGSAASAVVILSFIAFGPEVFSAWIQRISTIGDQVQVGGANLSLYSQHLGEKVDDSLVVSSLDGSEVPTGLKVLNYGLAFGAAALAGIAALLNERRRFAVLAAVGYVCTVSFSSIVWAHYFCVAALLIAGAFAIKGPLRELAWALGAVAVAMYLPPLAGTLGTEGPTFGGENTMYITTIALLFVVPLLVIGEAFVQAPGKHRRA</sequence>
<dbReference type="Pfam" id="PF09594">
    <property type="entry name" value="GT87"/>
    <property type="match status" value="1"/>
</dbReference>
<feature type="transmembrane region" description="Helical" evidence="8">
    <location>
        <begin position="117"/>
        <end position="136"/>
    </location>
</feature>
<evidence type="ECO:0000256" key="1">
    <source>
        <dbReference type="ARBA" id="ARBA00004651"/>
    </source>
</evidence>
<keyword evidence="2" id="KW-1003">Cell membrane</keyword>
<dbReference type="KEGG" id="cpso:CPPEL_01230"/>
<feature type="transmembrane region" description="Helical" evidence="8">
    <location>
        <begin position="12"/>
        <end position="33"/>
    </location>
</feature>
<dbReference type="GO" id="GO:0005886">
    <property type="term" value="C:plasma membrane"/>
    <property type="evidence" value="ECO:0007669"/>
    <property type="project" value="UniProtKB-SubCell"/>
</dbReference>
<comment type="subcellular location">
    <subcellularLocation>
        <location evidence="1">Cell membrane</location>
        <topology evidence="1">Multi-pass membrane protein</topology>
    </subcellularLocation>
</comment>
<feature type="transmembrane region" description="Helical" evidence="8">
    <location>
        <begin position="397"/>
        <end position="418"/>
    </location>
</feature>
<keyword evidence="6 8" id="KW-0472">Membrane</keyword>
<keyword evidence="4 8" id="KW-0812">Transmembrane</keyword>
<dbReference type="EMBL" id="CP033898">
    <property type="protein sequence ID" value="AZA08393.1"/>
    <property type="molecule type" value="Genomic_DNA"/>
</dbReference>
<name>A0A3G6IS58_9CORY</name>
<feature type="transmembrane region" description="Helical" evidence="8">
    <location>
        <begin position="220"/>
        <end position="240"/>
    </location>
</feature>
<feature type="transmembrane region" description="Helical" evidence="8">
    <location>
        <begin position="321"/>
        <end position="352"/>
    </location>
</feature>